<evidence type="ECO:0000256" key="1">
    <source>
        <dbReference type="SAM" id="Phobius"/>
    </source>
</evidence>
<organism evidence="2 3">
    <name type="scientific">Fusarium austroafricanum</name>
    <dbReference type="NCBI Taxonomy" id="2364996"/>
    <lineage>
        <taxon>Eukaryota</taxon>
        <taxon>Fungi</taxon>
        <taxon>Dikarya</taxon>
        <taxon>Ascomycota</taxon>
        <taxon>Pezizomycotina</taxon>
        <taxon>Sordariomycetes</taxon>
        <taxon>Hypocreomycetidae</taxon>
        <taxon>Hypocreales</taxon>
        <taxon>Nectriaceae</taxon>
        <taxon>Fusarium</taxon>
        <taxon>Fusarium concolor species complex</taxon>
    </lineage>
</organism>
<evidence type="ECO:0000313" key="2">
    <source>
        <dbReference type="EMBL" id="KAF4450450.1"/>
    </source>
</evidence>
<comment type="caution">
    <text evidence="2">The sequence shown here is derived from an EMBL/GenBank/DDBJ whole genome shotgun (WGS) entry which is preliminary data.</text>
</comment>
<keyword evidence="3" id="KW-1185">Reference proteome</keyword>
<keyword evidence="2" id="KW-0378">Hydrolase</keyword>
<name>A0A8H4NWK8_9HYPO</name>
<keyword evidence="1" id="KW-0812">Transmembrane</keyword>
<feature type="transmembrane region" description="Helical" evidence="1">
    <location>
        <begin position="76"/>
        <end position="94"/>
    </location>
</feature>
<dbReference type="OrthoDB" id="1077582at2759"/>
<dbReference type="EMBL" id="JAADJG010000250">
    <property type="protein sequence ID" value="KAF4450450.1"/>
    <property type="molecule type" value="Genomic_DNA"/>
</dbReference>
<evidence type="ECO:0000313" key="3">
    <source>
        <dbReference type="Proteomes" id="UP000605986"/>
    </source>
</evidence>
<protein>
    <submittedName>
        <fullName evidence="2">Ubiquitin hydrolase</fullName>
    </submittedName>
</protein>
<keyword evidence="1" id="KW-1133">Transmembrane helix</keyword>
<sequence length="211" mass="23854">MRLSVKDDALRLQDLQVEWKSFPATSMESRFIWVLDLLADTRALGWCYSASKGVPCQFHSKASPEMFRDMTEKLRALVMVAFLRLLLALTWLDFCQTYIFPSLRVTLMLLQEKHNGEDTGVEIRWLFDLINCLTSLSSSFACIETFYNTSRLISVLSFLAGNPTSLIGVSQPSPWGSLSAMYYQGIGGSFPLTLCHVFPSDVFRLLGWVLA</sequence>
<keyword evidence="1" id="KW-0472">Membrane</keyword>
<reference evidence="2" key="1">
    <citation type="submission" date="2020-01" db="EMBL/GenBank/DDBJ databases">
        <title>Identification and distribution of gene clusters putatively required for synthesis of sphingolipid metabolism inhibitors in phylogenetically diverse species of the filamentous fungus Fusarium.</title>
        <authorList>
            <person name="Kim H.-S."/>
            <person name="Busman M."/>
            <person name="Brown D.W."/>
            <person name="Divon H."/>
            <person name="Uhlig S."/>
            <person name="Proctor R.H."/>
        </authorList>
    </citation>
    <scope>NUCLEOTIDE SEQUENCE</scope>
    <source>
        <strain evidence="2">NRRL 53441</strain>
    </source>
</reference>
<dbReference type="Proteomes" id="UP000605986">
    <property type="component" value="Unassembled WGS sequence"/>
</dbReference>
<dbReference type="GO" id="GO:0016787">
    <property type="term" value="F:hydrolase activity"/>
    <property type="evidence" value="ECO:0007669"/>
    <property type="project" value="UniProtKB-KW"/>
</dbReference>
<dbReference type="AlphaFoldDB" id="A0A8H4NWK8"/>
<accession>A0A8H4NWK8</accession>
<gene>
    <name evidence="2" type="ORF">F53441_6449</name>
</gene>
<proteinExistence type="predicted"/>